<dbReference type="GO" id="GO:0042262">
    <property type="term" value="P:DNA protection"/>
    <property type="evidence" value="ECO:0007669"/>
    <property type="project" value="TreeGrafter"/>
</dbReference>
<evidence type="ECO:0000256" key="4">
    <source>
        <dbReference type="ARBA" id="ARBA00022801"/>
    </source>
</evidence>
<sequence>MQYIDKLAWIYLVDQHILSTRSKGKDTYYFPGGKRELGESDQAALLREIKEELSVDLQPETLQFFGQFEAQAHGQVHGLPIKMTCYTAEFQGEIEAASEIDEFVWLTYKDKELCSPVDQLIFDVLQERGLLA</sequence>
<dbReference type="PROSITE" id="PS51462">
    <property type="entry name" value="NUDIX"/>
    <property type="match status" value="1"/>
</dbReference>
<comment type="caution">
    <text evidence="7">The sequence shown here is derived from an EMBL/GenBank/DDBJ whole genome shotgun (WGS) entry which is preliminary data.</text>
</comment>
<name>A0A402AQ69_9CHLR</name>
<dbReference type="GO" id="GO:0008413">
    <property type="term" value="F:8-oxo-7,8-dihydroguanosine triphosphate pyrophosphatase activity"/>
    <property type="evidence" value="ECO:0007669"/>
    <property type="project" value="TreeGrafter"/>
</dbReference>
<evidence type="ECO:0000256" key="3">
    <source>
        <dbReference type="ARBA" id="ARBA00022723"/>
    </source>
</evidence>
<evidence type="ECO:0000313" key="7">
    <source>
        <dbReference type="EMBL" id="GCE21267.1"/>
    </source>
</evidence>
<dbReference type="GO" id="GO:0005737">
    <property type="term" value="C:cytoplasm"/>
    <property type="evidence" value="ECO:0007669"/>
    <property type="project" value="TreeGrafter"/>
</dbReference>
<dbReference type="InterPro" id="IPR000086">
    <property type="entry name" value="NUDIX_hydrolase_dom"/>
</dbReference>
<dbReference type="InterPro" id="IPR015797">
    <property type="entry name" value="NUDIX_hydrolase-like_dom_sf"/>
</dbReference>
<evidence type="ECO:0000256" key="2">
    <source>
        <dbReference type="ARBA" id="ARBA00005582"/>
    </source>
</evidence>
<dbReference type="SUPFAM" id="SSF55811">
    <property type="entry name" value="Nudix"/>
    <property type="match status" value="1"/>
</dbReference>
<comment type="cofactor">
    <cofactor evidence="1">
        <name>Mg(2+)</name>
        <dbReference type="ChEBI" id="CHEBI:18420"/>
    </cofactor>
</comment>
<evidence type="ECO:0000259" key="6">
    <source>
        <dbReference type="PROSITE" id="PS51462"/>
    </source>
</evidence>
<dbReference type="OrthoDB" id="3532303at2"/>
<evidence type="ECO:0000256" key="5">
    <source>
        <dbReference type="ARBA" id="ARBA00022842"/>
    </source>
</evidence>
<protein>
    <submittedName>
        <fullName evidence="7">DNA mismatch repair protein MutT</fullName>
    </submittedName>
</protein>
<dbReference type="Pfam" id="PF00293">
    <property type="entry name" value="NUDIX"/>
    <property type="match status" value="1"/>
</dbReference>
<dbReference type="RefSeq" id="WP_126552818.1">
    <property type="nucleotide sequence ID" value="NZ_BIFS01000001.1"/>
</dbReference>
<evidence type="ECO:0000256" key="1">
    <source>
        <dbReference type="ARBA" id="ARBA00001946"/>
    </source>
</evidence>
<accession>A0A402AQ69</accession>
<keyword evidence="8" id="KW-1185">Reference proteome</keyword>
<reference evidence="8" key="1">
    <citation type="submission" date="2018-12" db="EMBL/GenBank/DDBJ databases">
        <title>Tengunoibacter tsumagoiensis gen. nov., sp. nov., Dictyobacter kobayashii sp. nov., D. alpinus sp. nov., and D. joshuensis sp. nov. and description of Dictyobacteraceae fam. nov. within the order Ktedonobacterales isolated from Tengu-no-mugimeshi.</title>
        <authorList>
            <person name="Wang C.M."/>
            <person name="Zheng Y."/>
            <person name="Sakai Y."/>
            <person name="Toyoda A."/>
            <person name="Minakuchi Y."/>
            <person name="Abe K."/>
            <person name="Yokota A."/>
            <person name="Yabe S."/>
        </authorList>
    </citation>
    <scope>NUCLEOTIDE SEQUENCE [LARGE SCALE GENOMIC DNA]</scope>
    <source>
        <strain evidence="8">Uno11</strain>
    </source>
</reference>
<keyword evidence="5" id="KW-0460">Magnesium</keyword>
<dbReference type="AlphaFoldDB" id="A0A402AQ69"/>
<dbReference type="PANTHER" id="PTHR43758">
    <property type="entry name" value="7,8-DIHYDRO-8-OXOGUANINE TRIPHOSPHATASE"/>
    <property type="match status" value="1"/>
</dbReference>
<dbReference type="PANTHER" id="PTHR43758:SF2">
    <property type="entry name" value="OXIDIZED PURINE NUCLEOSIDE TRIPHOSPHATE HYDROLASE"/>
    <property type="match status" value="1"/>
</dbReference>
<evidence type="ECO:0000313" key="8">
    <source>
        <dbReference type="Proteomes" id="UP000287188"/>
    </source>
</evidence>
<dbReference type="EMBL" id="BIFS01000001">
    <property type="protein sequence ID" value="GCE21267.1"/>
    <property type="molecule type" value="Genomic_DNA"/>
</dbReference>
<dbReference type="Proteomes" id="UP000287188">
    <property type="component" value="Unassembled WGS sequence"/>
</dbReference>
<comment type="similarity">
    <text evidence="2">Belongs to the Nudix hydrolase family.</text>
</comment>
<proteinExistence type="inferred from homology"/>
<dbReference type="GO" id="GO:0046872">
    <property type="term" value="F:metal ion binding"/>
    <property type="evidence" value="ECO:0007669"/>
    <property type="project" value="UniProtKB-KW"/>
</dbReference>
<dbReference type="CDD" id="cd04690">
    <property type="entry name" value="NUDIX_Hydrolase"/>
    <property type="match status" value="1"/>
</dbReference>
<organism evidence="7 8">
    <name type="scientific">Dictyobacter kobayashii</name>
    <dbReference type="NCBI Taxonomy" id="2014872"/>
    <lineage>
        <taxon>Bacteria</taxon>
        <taxon>Bacillati</taxon>
        <taxon>Chloroflexota</taxon>
        <taxon>Ktedonobacteria</taxon>
        <taxon>Ktedonobacterales</taxon>
        <taxon>Dictyobacteraceae</taxon>
        <taxon>Dictyobacter</taxon>
    </lineage>
</organism>
<dbReference type="Gene3D" id="3.90.79.10">
    <property type="entry name" value="Nucleoside Triphosphate Pyrophosphohydrolase"/>
    <property type="match status" value="1"/>
</dbReference>
<keyword evidence="4" id="KW-0378">Hydrolase</keyword>
<gene>
    <name evidence="7" type="ORF">KDK_50670</name>
</gene>
<feature type="domain" description="Nudix hydrolase" evidence="6">
    <location>
        <begin position="1"/>
        <end position="127"/>
    </location>
</feature>
<keyword evidence="3" id="KW-0479">Metal-binding</keyword>